<protein>
    <submittedName>
        <fullName evidence="1">Uncharacterized protein</fullName>
    </submittedName>
</protein>
<proteinExistence type="predicted"/>
<sequence length="93" mass="10388">MIDHGAVPMSTDRQDQVAISTTATTTVNTEYRRTKLFRAITGRNRKQAAIRTGVVRVDITDRRNTQSSVYILERAVGKATRVERMRVAVAPAN</sequence>
<dbReference type="AlphaFoldDB" id="A0A392MPF5"/>
<keyword evidence="2" id="KW-1185">Reference proteome</keyword>
<evidence type="ECO:0000313" key="1">
    <source>
        <dbReference type="EMBL" id="MCH89347.1"/>
    </source>
</evidence>
<dbReference type="Proteomes" id="UP000265520">
    <property type="component" value="Unassembled WGS sequence"/>
</dbReference>
<name>A0A392MPF5_9FABA</name>
<accession>A0A392MPF5</accession>
<evidence type="ECO:0000313" key="2">
    <source>
        <dbReference type="Proteomes" id="UP000265520"/>
    </source>
</evidence>
<dbReference type="EMBL" id="LXQA010015966">
    <property type="protein sequence ID" value="MCH89347.1"/>
    <property type="molecule type" value="Genomic_DNA"/>
</dbReference>
<reference evidence="1 2" key="1">
    <citation type="journal article" date="2018" name="Front. Plant Sci.">
        <title>Red Clover (Trifolium pratense) and Zigzag Clover (T. medium) - A Picture of Genomic Similarities and Differences.</title>
        <authorList>
            <person name="Dluhosova J."/>
            <person name="Istvanek J."/>
            <person name="Nedelnik J."/>
            <person name="Repkova J."/>
        </authorList>
    </citation>
    <scope>NUCLEOTIDE SEQUENCE [LARGE SCALE GENOMIC DNA]</scope>
    <source>
        <strain evidence="2">cv. 10/8</strain>
        <tissue evidence="1">Leaf</tissue>
    </source>
</reference>
<gene>
    <name evidence="1" type="ORF">A2U01_0010242</name>
</gene>
<organism evidence="1 2">
    <name type="scientific">Trifolium medium</name>
    <dbReference type="NCBI Taxonomy" id="97028"/>
    <lineage>
        <taxon>Eukaryota</taxon>
        <taxon>Viridiplantae</taxon>
        <taxon>Streptophyta</taxon>
        <taxon>Embryophyta</taxon>
        <taxon>Tracheophyta</taxon>
        <taxon>Spermatophyta</taxon>
        <taxon>Magnoliopsida</taxon>
        <taxon>eudicotyledons</taxon>
        <taxon>Gunneridae</taxon>
        <taxon>Pentapetalae</taxon>
        <taxon>rosids</taxon>
        <taxon>fabids</taxon>
        <taxon>Fabales</taxon>
        <taxon>Fabaceae</taxon>
        <taxon>Papilionoideae</taxon>
        <taxon>50 kb inversion clade</taxon>
        <taxon>NPAAA clade</taxon>
        <taxon>Hologalegina</taxon>
        <taxon>IRL clade</taxon>
        <taxon>Trifolieae</taxon>
        <taxon>Trifolium</taxon>
    </lineage>
</organism>
<comment type="caution">
    <text evidence="1">The sequence shown here is derived from an EMBL/GenBank/DDBJ whole genome shotgun (WGS) entry which is preliminary data.</text>
</comment>